<dbReference type="SUPFAM" id="SSF49723">
    <property type="entry name" value="Lipase/lipooxygenase domain (PLAT/LH2 domain)"/>
    <property type="match status" value="1"/>
</dbReference>
<evidence type="ECO:0000313" key="1">
    <source>
        <dbReference type="EMBL" id="KAF8748790.1"/>
    </source>
</evidence>
<dbReference type="OrthoDB" id="1708684at2759"/>
<gene>
    <name evidence="1" type="ORF">HU200_012841</name>
</gene>
<dbReference type="Gene3D" id="2.60.60.20">
    <property type="entry name" value="PLAT/LH2 domain"/>
    <property type="match status" value="1"/>
</dbReference>
<organism evidence="1 2">
    <name type="scientific">Digitaria exilis</name>
    <dbReference type="NCBI Taxonomy" id="1010633"/>
    <lineage>
        <taxon>Eukaryota</taxon>
        <taxon>Viridiplantae</taxon>
        <taxon>Streptophyta</taxon>
        <taxon>Embryophyta</taxon>
        <taxon>Tracheophyta</taxon>
        <taxon>Spermatophyta</taxon>
        <taxon>Magnoliopsida</taxon>
        <taxon>Liliopsida</taxon>
        <taxon>Poales</taxon>
        <taxon>Poaceae</taxon>
        <taxon>PACMAD clade</taxon>
        <taxon>Panicoideae</taxon>
        <taxon>Panicodae</taxon>
        <taxon>Paniceae</taxon>
        <taxon>Anthephorinae</taxon>
        <taxon>Digitaria</taxon>
    </lineage>
</organism>
<evidence type="ECO:0000313" key="2">
    <source>
        <dbReference type="Proteomes" id="UP000636709"/>
    </source>
</evidence>
<comment type="caution">
    <text evidence="1">The sequence shown here is derived from an EMBL/GenBank/DDBJ whole genome shotgun (WGS) entry which is preliminary data.</text>
</comment>
<dbReference type="InterPro" id="IPR036392">
    <property type="entry name" value="PLAT/LH2_dom_sf"/>
</dbReference>
<dbReference type="Proteomes" id="UP000636709">
    <property type="component" value="Unassembled WGS sequence"/>
</dbReference>
<protein>
    <submittedName>
        <fullName evidence="1">Uncharacterized protein</fullName>
    </submittedName>
</protein>
<proteinExistence type="predicted"/>
<name>A0A835FE17_9POAL</name>
<reference evidence="1" key="1">
    <citation type="submission" date="2020-07" db="EMBL/GenBank/DDBJ databases">
        <title>Genome sequence and genetic diversity analysis of an under-domesticated orphan crop, white fonio (Digitaria exilis).</title>
        <authorList>
            <person name="Bennetzen J.L."/>
            <person name="Chen S."/>
            <person name="Ma X."/>
            <person name="Wang X."/>
            <person name="Yssel A.E.J."/>
            <person name="Chaluvadi S.R."/>
            <person name="Johnson M."/>
            <person name="Gangashetty P."/>
            <person name="Hamidou F."/>
            <person name="Sanogo M.D."/>
            <person name="Zwaenepoel A."/>
            <person name="Wallace J."/>
            <person name="Van De Peer Y."/>
            <person name="Van Deynze A."/>
        </authorList>
    </citation>
    <scope>NUCLEOTIDE SEQUENCE</scope>
    <source>
        <tissue evidence="1">Leaves</tissue>
    </source>
</reference>
<keyword evidence="2" id="KW-1185">Reference proteome</keyword>
<accession>A0A835FE17</accession>
<dbReference type="EMBL" id="JACEFO010001062">
    <property type="protein sequence ID" value="KAF8748790.1"/>
    <property type="molecule type" value="Genomic_DNA"/>
</dbReference>
<dbReference type="AlphaFoldDB" id="A0A835FE17"/>
<sequence>MLGLGGIIDGLTGANKGSQLKGTVVLMRKNVLDLNDFGATVLDGISEFLGKGVTCQLISSTLYLAHLFIPASFY</sequence>